<feature type="binding site" evidence="5 7">
    <location>
        <position position="146"/>
    </location>
    <ligand>
        <name>substrate</name>
    </ligand>
</feature>
<dbReference type="RefSeq" id="WP_228354382.1">
    <property type="nucleotide sequence ID" value="NZ_JACEGA010000001.1"/>
</dbReference>
<comment type="catalytic activity">
    <reaction evidence="1 5">
        <text>L-alanine = D-alanine</text>
        <dbReference type="Rhea" id="RHEA:20249"/>
        <dbReference type="ChEBI" id="CHEBI:57416"/>
        <dbReference type="ChEBI" id="CHEBI:57972"/>
        <dbReference type="EC" id="5.1.1.1"/>
    </reaction>
</comment>
<comment type="function">
    <text evidence="5">Catalyzes the interconversion of L-alanine and D-alanine. May also act on other amino acids.</text>
</comment>
<feature type="modified residue" description="N6-(pyridoxal phosphate)lysine" evidence="5 6">
    <location>
        <position position="47"/>
    </location>
</feature>
<dbReference type="Gene3D" id="3.20.20.10">
    <property type="entry name" value="Alanine racemase"/>
    <property type="match status" value="1"/>
</dbReference>
<dbReference type="SUPFAM" id="SSF50621">
    <property type="entry name" value="Alanine racemase C-terminal domain-like"/>
    <property type="match status" value="1"/>
</dbReference>
<dbReference type="NCBIfam" id="TIGR00492">
    <property type="entry name" value="alr"/>
    <property type="match status" value="1"/>
</dbReference>
<dbReference type="EMBL" id="JACEGA010000001">
    <property type="protein sequence ID" value="MBB2182605.1"/>
    <property type="molecule type" value="Genomic_DNA"/>
</dbReference>
<comment type="pathway">
    <text evidence="5">Amino-acid biosynthesis; D-alanine biosynthesis; D-alanine from L-alanine: step 1/1.</text>
</comment>
<dbReference type="Pfam" id="PF00842">
    <property type="entry name" value="Ala_racemase_C"/>
    <property type="match status" value="1"/>
</dbReference>
<reference evidence="9 10" key="1">
    <citation type="submission" date="2020-07" db="EMBL/GenBank/DDBJ databases">
        <title>Characterization and genome sequencing of isolate MD1, a novel member within the family Lachnospiraceae.</title>
        <authorList>
            <person name="Rettenmaier R."/>
            <person name="Di Bello L."/>
            <person name="Zinser C."/>
            <person name="Scheitz K."/>
            <person name="Liebl W."/>
            <person name="Zverlov V."/>
        </authorList>
    </citation>
    <scope>NUCLEOTIDE SEQUENCE [LARGE SCALE GENOMIC DNA]</scope>
    <source>
        <strain evidence="9 10">MD1</strain>
    </source>
</reference>
<name>A0A839JY58_9FIRM</name>
<feature type="binding site" evidence="5 7">
    <location>
        <position position="325"/>
    </location>
    <ligand>
        <name>substrate</name>
    </ligand>
</feature>
<evidence type="ECO:0000313" key="10">
    <source>
        <dbReference type="Proteomes" id="UP000574276"/>
    </source>
</evidence>
<dbReference type="InterPro" id="IPR020622">
    <property type="entry name" value="Ala_racemase_pyridoxalP-BS"/>
</dbReference>
<dbReference type="PROSITE" id="PS00395">
    <property type="entry name" value="ALANINE_RACEMASE"/>
    <property type="match status" value="1"/>
</dbReference>
<sequence>MKQEYTSREGREYYRAQANVNLNAIKHNIAEVKKKLNPSTMLMAIIKADAYGHGAIPIAKAVGECGMIDAYGVAIIEEALELREAGIQKPILILGYTPKEQYDLIVANDISQTVYQYDMAEALSDEAVRQGKTAKLHIKIDTGMGRIGFTDTEETISTIKRIKALPGIQIEGVFSHFAKADEMDREATLLQLKRYKNMIDRLEKEQITIPIKHIANSAGIIEFPDAYFNMVRAGIVIYGIYPSDCVNQKEIKLIPAMELKTHVIYVKEVPAGCAISYGGTFITSKPTKIATIPVGYADGYSRNLSNHGKVIIHGQYAPIIGRICMDQFMVDVSNIENVNQGDVVTLLGRDGDSYISVEELSEWSHSFPYELVCTVGKRIPRVYIMEEQ</sequence>
<feature type="active site" description="Proton acceptor; specific for L-alanine" evidence="5">
    <location>
        <position position="277"/>
    </location>
</feature>
<dbReference type="FunFam" id="2.40.37.10:FF:000006">
    <property type="entry name" value="Alanine racemase"/>
    <property type="match status" value="1"/>
</dbReference>
<accession>A0A839JY58</accession>
<dbReference type="AlphaFoldDB" id="A0A839JY58"/>
<dbReference type="EC" id="5.1.1.1" evidence="5"/>
<dbReference type="InterPro" id="IPR001608">
    <property type="entry name" value="Ala_racemase_N"/>
</dbReference>
<dbReference type="Gene3D" id="2.40.37.10">
    <property type="entry name" value="Lyase, Ornithine Decarboxylase, Chain A, domain 1"/>
    <property type="match status" value="1"/>
</dbReference>
<dbReference type="FunFam" id="3.20.20.10:FF:000002">
    <property type="entry name" value="Alanine racemase"/>
    <property type="match status" value="1"/>
</dbReference>
<comment type="similarity">
    <text evidence="5">Belongs to the alanine racemase family.</text>
</comment>
<comment type="caution">
    <text evidence="9">The sequence shown here is derived from an EMBL/GenBank/DDBJ whole genome shotgun (WGS) entry which is preliminary data.</text>
</comment>
<evidence type="ECO:0000256" key="2">
    <source>
        <dbReference type="ARBA" id="ARBA00001933"/>
    </source>
</evidence>
<dbReference type="GO" id="GO:0030632">
    <property type="term" value="P:D-alanine biosynthetic process"/>
    <property type="evidence" value="ECO:0007669"/>
    <property type="project" value="UniProtKB-UniRule"/>
</dbReference>
<dbReference type="PANTHER" id="PTHR30511:SF0">
    <property type="entry name" value="ALANINE RACEMASE, CATABOLIC-RELATED"/>
    <property type="match status" value="1"/>
</dbReference>
<comment type="cofactor">
    <cofactor evidence="2 5 6">
        <name>pyridoxal 5'-phosphate</name>
        <dbReference type="ChEBI" id="CHEBI:597326"/>
    </cofactor>
</comment>
<evidence type="ECO:0000259" key="8">
    <source>
        <dbReference type="SMART" id="SM01005"/>
    </source>
</evidence>
<dbReference type="PRINTS" id="PR00992">
    <property type="entry name" value="ALARACEMASE"/>
</dbReference>
<dbReference type="GO" id="GO:0008784">
    <property type="term" value="F:alanine racemase activity"/>
    <property type="evidence" value="ECO:0007669"/>
    <property type="project" value="UniProtKB-UniRule"/>
</dbReference>
<dbReference type="SMART" id="SM01005">
    <property type="entry name" value="Ala_racemase_C"/>
    <property type="match status" value="1"/>
</dbReference>
<dbReference type="InterPro" id="IPR029066">
    <property type="entry name" value="PLP-binding_barrel"/>
</dbReference>
<evidence type="ECO:0000256" key="3">
    <source>
        <dbReference type="ARBA" id="ARBA00022898"/>
    </source>
</evidence>
<gene>
    <name evidence="9" type="ORF">H0486_06930</name>
</gene>
<evidence type="ECO:0000313" key="9">
    <source>
        <dbReference type="EMBL" id="MBB2182605.1"/>
    </source>
</evidence>
<evidence type="ECO:0000256" key="4">
    <source>
        <dbReference type="ARBA" id="ARBA00023235"/>
    </source>
</evidence>
<dbReference type="PANTHER" id="PTHR30511">
    <property type="entry name" value="ALANINE RACEMASE"/>
    <property type="match status" value="1"/>
</dbReference>
<dbReference type="InterPro" id="IPR011079">
    <property type="entry name" value="Ala_racemase_C"/>
</dbReference>
<dbReference type="GO" id="GO:0009252">
    <property type="term" value="P:peptidoglycan biosynthetic process"/>
    <property type="evidence" value="ECO:0007669"/>
    <property type="project" value="TreeGrafter"/>
</dbReference>
<dbReference type="CDD" id="cd00430">
    <property type="entry name" value="PLPDE_III_AR"/>
    <property type="match status" value="1"/>
</dbReference>
<keyword evidence="3 5" id="KW-0663">Pyridoxal phosphate</keyword>
<feature type="active site" description="Proton acceptor; specific for D-alanine" evidence="5">
    <location>
        <position position="47"/>
    </location>
</feature>
<evidence type="ECO:0000256" key="5">
    <source>
        <dbReference type="HAMAP-Rule" id="MF_01201"/>
    </source>
</evidence>
<evidence type="ECO:0000256" key="1">
    <source>
        <dbReference type="ARBA" id="ARBA00000316"/>
    </source>
</evidence>
<dbReference type="UniPathway" id="UPA00042">
    <property type="reaction ID" value="UER00497"/>
</dbReference>
<keyword evidence="4 5" id="KW-0413">Isomerase</keyword>
<dbReference type="InterPro" id="IPR000821">
    <property type="entry name" value="Ala_racemase"/>
</dbReference>
<organism evidence="9 10">
    <name type="scientific">Variimorphobacter saccharofermentans</name>
    <dbReference type="NCBI Taxonomy" id="2755051"/>
    <lineage>
        <taxon>Bacteria</taxon>
        <taxon>Bacillati</taxon>
        <taxon>Bacillota</taxon>
        <taxon>Clostridia</taxon>
        <taxon>Lachnospirales</taxon>
        <taxon>Lachnospiraceae</taxon>
        <taxon>Variimorphobacter</taxon>
    </lineage>
</organism>
<dbReference type="InterPro" id="IPR009006">
    <property type="entry name" value="Ala_racemase/Decarboxylase_C"/>
</dbReference>
<feature type="domain" description="Alanine racemase C-terminal" evidence="8">
    <location>
        <begin position="256"/>
        <end position="384"/>
    </location>
</feature>
<proteinExistence type="inferred from homology"/>
<keyword evidence="10" id="KW-1185">Reference proteome</keyword>
<dbReference type="GO" id="GO:0030170">
    <property type="term" value="F:pyridoxal phosphate binding"/>
    <property type="evidence" value="ECO:0007669"/>
    <property type="project" value="UniProtKB-UniRule"/>
</dbReference>
<dbReference type="GO" id="GO:0005829">
    <property type="term" value="C:cytosol"/>
    <property type="evidence" value="ECO:0007669"/>
    <property type="project" value="TreeGrafter"/>
</dbReference>
<dbReference type="Pfam" id="PF01168">
    <property type="entry name" value="Ala_racemase_N"/>
    <property type="match status" value="1"/>
</dbReference>
<dbReference type="HAMAP" id="MF_01201">
    <property type="entry name" value="Ala_racemase"/>
    <property type="match status" value="1"/>
</dbReference>
<evidence type="ECO:0000256" key="7">
    <source>
        <dbReference type="PIRSR" id="PIRSR600821-52"/>
    </source>
</evidence>
<dbReference type="Proteomes" id="UP000574276">
    <property type="component" value="Unassembled WGS sequence"/>
</dbReference>
<evidence type="ECO:0000256" key="6">
    <source>
        <dbReference type="PIRSR" id="PIRSR600821-50"/>
    </source>
</evidence>
<dbReference type="SUPFAM" id="SSF51419">
    <property type="entry name" value="PLP-binding barrel"/>
    <property type="match status" value="1"/>
</dbReference>
<protein>
    <recommendedName>
        <fullName evidence="5">Alanine racemase</fullName>
        <ecNumber evidence="5">5.1.1.1</ecNumber>
    </recommendedName>
</protein>